<sequence>MVDEGIVLGYKVSCRDIEVDRAKIEVIEKLPPPTTIKGIRRFLGHAGFYQRFIANFSKITTSPIVQPPDWSLPFEIMCDASDYAVGAALGQRKDKLFHVIYYASKTLNDAQVNYTITEKDLLAVVFSIDKFRSYILGTKVVVHTDHSTLKYLFAKKDAKHRLIRWIMLLQKFDIEIKDKKGTKNQVADHLSRLEMGKSLPVTPQF</sequence>
<reference evidence="8" key="1">
    <citation type="submission" date="2023-05" db="EMBL/GenBank/DDBJ databases">
        <title>Genome and transcriptome analyses reveal genes involved in the formation of fine ridges on petal epidermal cells in Hibiscus trionum.</title>
        <authorList>
            <person name="Koshimizu S."/>
            <person name="Masuda S."/>
            <person name="Ishii T."/>
            <person name="Shirasu K."/>
            <person name="Hoshino A."/>
            <person name="Arita M."/>
        </authorList>
    </citation>
    <scope>NUCLEOTIDE SEQUENCE</scope>
    <source>
        <strain evidence="8">Hamamatsu line</strain>
    </source>
</reference>
<evidence type="ECO:0000259" key="7">
    <source>
        <dbReference type="Pfam" id="PF17917"/>
    </source>
</evidence>
<dbReference type="CDD" id="cd09274">
    <property type="entry name" value="RNase_HI_RT_Ty3"/>
    <property type="match status" value="1"/>
</dbReference>
<evidence type="ECO:0000256" key="4">
    <source>
        <dbReference type="ARBA" id="ARBA00022759"/>
    </source>
</evidence>
<evidence type="ECO:0000313" key="8">
    <source>
        <dbReference type="EMBL" id="GMI94656.1"/>
    </source>
</evidence>
<proteinExistence type="predicted"/>
<accession>A0A9W7MBL0</accession>
<keyword evidence="5" id="KW-0378">Hydrolase</keyword>
<keyword evidence="2" id="KW-0548">Nucleotidyltransferase</keyword>
<dbReference type="InterPro" id="IPR041373">
    <property type="entry name" value="RT_RNaseH"/>
</dbReference>
<keyword evidence="4" id="KW-0255">Endonuclease</keyword>
<dbReference type="Proteomes" id="UP001165190">
    <property type="component" value="Unassembled WGS sequence"/>
</dbReference>
<dbReference type="FunFam" id="3.10.20.370:FF:000001">
    <property type="entry name" value="Retrovirus-related Pol polyprotein from transposon 17.6-like protein"/>
    <property type="match status" value="1"/>
</dbReference>
<keyword evidence="6" id="KW-0695">RNA-directed DNA polymerase</keyword>
<keyword evidence="3" id="KW-0540">Nuclease</keyword>
<dbReference type="GO" id="GO:0003964">
    <property type="term" value="F:RNA-directed DNA polymerase activity"/>
    <property type="evidence" value="ECO:0007669"/>
    <property type="project" value="UniProtKB-KW"/>
</dbReference>
<dbReference type="GO" id="GO:0016787">
    <property type="term" value="F:hydrolase activity"/>
    <property type="evidence" value="ECO:0007669"/>
    <property type="project" value="UniProtKB-KW"/>
</dbReference>
<feature type="domain" description="Reverse transcriptase RNase H-like" evidence="7">
    <location>
        <begin position="69"/>
        <end position="172"/>
    </location>
</feature>
<gene>
    <name evidence="8" type="ORF">HRI_003134900</name>
</gene>
<protein>
    <recommendedName>
        <fullName evidence="7">Reverse transcriptase RNase H-like domain-containing protein</fullName>
    </recommendedName>
</protein>
<dbReference type="EMBL" id="BSYR01000026">
    <property type="protein sequence ID" value="GMI94656.1"/>
    <property type="molecule type" value="Genomic_DNA"/>
</dbReference>
<dbReference type="Gene3D" id="3.30.70.270">
    <property type="match status" value="1"/>
</dbReference>
<dbReference type="SUPFAM" id="SSF56672">
    <property type="entry name" value="DNA/RNA polymerases"/>
    <property type="match status" value="1"/>
</dbReference>
<evidence type="ECO:0000256" key="2">
    <source>
        <dbReference type="ARBA" id="ARBA00022695"/>
    </source>
</evidence>
<keyword evidence="1" id="KW-0808">Transferase</keyword>
<dbReference type="AlphaFoldDB" id="A0A9W7MBL0"/>
<dbReference type="OrthoDB" id="1000214at2759"/>
<dbReference type="InterPro" id="IPR043128">
    <property type="entry name" value="Rev_trsase/Diguanyl_cyclase"/>
</dbReference>
<dbReference type="Pfam" id="PF17917">
    <property type="entry name" value="RT_RNaseH"/>
    <property type="match status" value="1"/>
</dbReference>
<dbReference type="PANTHER" id="PTHR34072:SF57">
    <property type="entry name" value="RNA-DIRECTED DNA POLYMERASE"/>
    <property type="match status" value="1"/>
</dbReference>
<dbReference type="InterPro" id="IPR043502">
    <property type="entry name" value="DNA/RNA_pol_sf"/>
</dbReference>
<evidence type="ECO:0000256" key="5">
    <source>
        <dbReference type="ARBA" id="ARBA00022801"/>
    </source>
</evidence>
<comment type="caution">
    <text evidence="8">The sequence shown here is derived from an EMBL/GenBank/DDBJ whole genome shotgun (WGS) entry which is preliminary data.</text>
</comment>
<evidence type="ECO:0000256" key="1">
    <source>
        <dbReference type="ARBA" id="ARBA00022679"/>
    </source>
</evidence>
<organism evidence="8 9">
    <name type="scientific">Hibiscus trionum</name>
    <name type="common">Flower of an hour</name>
    <dbReference type="NCBI Taxonomy" id="183268"/>
    <lineage>
        <taxon>Eukaryota</taxon>
        <taxon>Viridiplantae</taxon>
        <taxon>Streptophyta</taxon>
        <taxon>Embryophyta</taxon>
        <taxon>Tracheophyta</taxon>
        <taxon>Spermatophyta</taxon>
        <taxon>Magnoliopsida</taxon>
        <taxon>eudicotyledons</taxon>
        <taxon>Gunneridae</taxon>
        <taxon>Pentapetalae</taxon>
        <taxon>rosids</taxon>
        <taxon>malvids</taxon>
        <taxon>Malvales</taxon>
        <taxon>Malvaceae</taxon>
        <taxon>Malvoideae</taxon>
        <taxon>Hibiscus</taxon>
    </lineage>
</organism>
<dbReference type="GO" id="GO:0004519">
    <property type="term" value="F:endonuclease activity"/>
    <property type="evidence" value="ECO:0007669"/>
    <property type="project" value="UniProtKB-KW"/>
</dbReference>
<evidence type="ECO:0000256" key="3">
    <source>
        <dbReference type="ARBA" id="ARBA00022722"/>
    </source>
</evidence>
<name>A0A9W7MBL0_HIBTR</name>
<keyword evidence="9" id="KW-1185">Reference proteome</keyword>
<evidence type="ECO:0000313" key="9">
    <source>
        <dbReference type="Proteomes" id="UP001165190"/>
    </source>
</evidence>
<dbReference type="PANTHER" id="PTHR34072">
    <property type="entry name" value="ENZYMATIC POLYPROTEIN-RELATED"/>
    <property type="match status" value="1"/>
</dbReference>
<evidence type="ECO:0000256" key="6">
    <source>
        <dbReference type="ARBA" id="ARBA00022918"/>
    </source>
</evidence>